<protein>
    <recommendedName>
        <fullName evidence="1">Ubiquitin-like domain-containing protein</fullName>
    </recommendedName>
</protein>
<reference evidence="2" key="1">
    <citation type="submission" date="2021-02" db="EMBL/GenBank/DDBJ databases">
        <authorList>
            <person name="Nowell W R."/>
        </authorList>
    </citation>
    <scope>NUCLEOTIDE SEQUENCE</scope>
</reference>
<dbReference type="Pfam" id="PF00240">
    <property type="entry name" value="ubiquitin"/>
    <property type="match status" value="1"/>
</dbReference>
<dbReference type="SMART" id="SM00213">
    <property type="entry name" value="UBQ"/>
    <property type="match status" value="1"/>
</dbReference>
<name>A0A815RVP0_9BILA</name>
<gene>
    <name evidence="2" type="ORF">VCS650_LOCUS41186</name>
</gene>
<accession>A0A815RVP0</accession>
<dbReference type="SUPFAM" id="SSF54236">
    <property type="entry name" value="Ubiquitin-like"/>
    <property type="match status" value="1"/>
</dbReference>
<feature type="non-terminal residue" evidence="2">
    <location>
        <position position="1"/>
    </location>
</feature>
<dbReference type="InterPro" id="IPR000626">
    <property type="entry name" value="Ubiquitin-like_dom"/>
</dbReference>
<dbReference type="Proteomes" id="UP000663891">
    <property type="component" value="Unassembled WGS sequence"/>
</dbReference>
<dbReference type="InterPro" id="IPR050158">
    <property type="entry name" value="Ubiquitin_ubiquitin-like"/>
</dbReference>
<sequence length="112" mass="12529">MIDLLLSYGDANTAIVAKTSNKKFPDELATDSTIIEYLRPTRMSIRTELDKKGKSVTVIVTKEDTVENLKAKIQDREGIPPDDQRILYAAKQLQDGRILADYNISKGATLFL</sequence>
<feature type="domain" description="Ubiquitin-like" evidence="1">
    <location>
        <begin position="41"/>
        <end position="112"/>
    </location>
</feature>
<dbReference type="InterPro" id="IPR029071">
    <property type="entry name" value="Ubiquitin-like_domsf"/>
</dbReference>
<evidence type="ECO:0000313" key="2">
    <source>
        <dbReference type="EMBL" id="CAF1481412.1"/>
    </source>
</evidence>
<dbReference type="PRINTS" id="PR00348">
    <property type="entry name" value="UBIQUITIN"/>
</dbReference>
<dbReference type="EMBL" id="CAJNON010001717">
    <property type="protein sequence ID" value="CAF1481412.1"/>
    <property type="molecule type" value="Genomic_DNA"/>
</dbReference>
<proteinExistence type="predicted"/>
<dbReference type="PROSITE" id="PS50053">
    <property type="entry name" value="UBIQUITIN_2"/>
    <property type="match status" value="1"/>
</dbReference>
<organism evidence="2 3">
    <name type="scientific">Adineta steineri</name>
    <dbReference type="NCBI Taxonomy" id="433720"/>
    <lineage>
        <taxon>Eukaryota</taxon>
        <taxon>Metazoa</taxon>
        <taxon>Spiralia</taxon>
        <taxon>Gnathifera</taxon>
        <taxon>Rotifera</taxon>
        <taxon>Eurotatoria</taxon>
        <taxon>Bdelloidea</taxon>
        <taxon>Adinetida</taxon>
        <taxon>Adinetidae</taxon>
        <taxon>Adineta</taxon>
    </lineage>
</organism>
<dbReference type="Gene3D" id="3.10.20.90">
    <property type="entry name" value="Phosphatidylinositol 3-kinase Catalytic Subunit, Chain A, domain 1"/>
    <property type="match status" value="1"/>
</dbReference>
<dbReference type="PANTHER" id="PTHR10666">
    <property type="entry name" value="UBIQUITIN"/>
    <property type="match status" value="1"/>
</dbReference>
<evidence type="ECO:0000313" key="3">
    <source>
        <dbReference type="Proteomes" id="UP000663891"/>
    </source>
</evidence>
<comment type="caution">
    <text evidence="2">The sequence shown here is derived from an EMBL/GenBank/DDBJ whole genome shotgun (WGS) entry which is preliminary data.</text>
</comment>
<evidence type="ECO:0000259" key="1">
    <source>
        <dbReference type="PROSITE" id="PS50053"/>
    </source>
</evidence>
<dbReference type="InterPro" id="IPR019956">
    <property type="entry name" value="Ubiquitin_dom"/>
</dbReference>
<dbReference type="AlphaFoldDB" id="A0A815RVP0"/>
<dbReference type="OrthoDB" id="428577at2759"/>